<reference evidence="3" key="1">
    <citation type="submission" date="2022-04" db="EMBL/GenBank/DDBJ databases">
        <authorList>
            <person name="Liu G."/>
        </authorList>
    </citation>
    <scope>NUCLEOTIDE SEQUENCE</scope>
    <source>
        <strain evidence="3">RG22</strain>
    </source>
</reference>
<evidence type="ECO:0000313" key="4">
    <source>
        <dbReference type="Proteomes" id="UP000831485"/>
    </source>
</evidence>
<name>A0ABY4LDY9_9BACT</name>
<evidence type="ECO:0000259" key="2">
    <source>
        <dbReference type="Pfam" id="PF02371"/>
    </source>
</evidence>
<feature type="domain" description="Transposase IS110-like N-terminal" evidence="1">
    <location>
        <begin position="27"/>
        <end position="186"/>
    </location>
</feature>
<dbReference type="PANTHER" id="PTHR33055">
    <property type="entry name" value="TRANSPOSASE FOR INSERTION SEQUENCE ELEMENT IS1111A"/>
    <property type="match status" value="1"/>
</dbReference>
<dbReference type="Pfam" id="PF01548">
    <property type="entry name" value="DEDD_Tnp_IS110"/>
    <property type="match status" value="1"/>
</dbReference>
<dbReference type="EMBL" id="CP096574">
    <property type="protein sequence ID" value="UPU34778.1"/>
    <property type="molecule type" value="Genomic_DNA"/>
</dbReference>
<dbReference type="Pfam" id="PF02371">
    <property type="entry name" value="Transposase_20"/>
    <property type="match status" value="1"/>
</dbReference>
<protein>
    <submittedName>
        <fullName evidence="3">IS110 family transposase</fullName>
    </submittedName>
</protein>
<sequence>MHYANRLELFRETKSSVRGSKRHLLVCIDVAKDKHHAFFGTPNGNTLHKGLVFDNSIKGFESLRSVAQLLVSQHGLSQVLYGLEPTASYHKPLSEYLIRSGEQVVYVSNVAVAKNRALLDGRWDKNDKKDAANVADLIGQGRCLYYDIPEERLRELRGLIAFRSRLKKEEHALRMRLRNNIFAQFFPELDKLYLRAAQPDHLILSISEHCLDPREIAKLEFEAFLKLVTQRAIRIEQEKRLHEVWKMAKISAGCEVTEAARWEAQALVTKLKAVRELVKENEQRMGAVAKQFPEYHSILSIPGFGPIVSAMVLAAVGNPFRFENRKQVLRMAGLDLSAERSGKSSDSAKPVISKQGKAALRYALVQAAMVAAALNPGIRLYFSKLLKGREFERGIQLKMKVKLAAKFLVVAWTLMKTKEQFKASCFEA</sequence>
<evidence type="ECO:0000313" key="3">
    <source>
        <dbReference type="EMBL" id="UPU34778.1"/>
    </source>
</evidence>
<dbReference type="InterPro" id="IPR047650">
    <property type="entry name" value="Transpos_IS110"/>
</dbReference>
<dbReference type="InterPro" id="IPR003346">
    <property type="entry name" value="Transposase_20"/>
</dbReference>
<feature type="domain" description="Transposase IS116/IS110/IS902 C-terminal" evidence="2">
    <location>
        <begin position="297"/>
        <end position="381"/>
    </location>
</feature>
<dbReference type="Proteomes" id="UP000831485">
    <property type="component" value="Chromosome"/>
</dbReference>
<proteinExistence type="predicted"/>
<accession>A0ABY4LDY9</accession>
<evidence type="ECO:0000259" key="1">
    <source>
        <dbReference type="Pfam" id="PF01548"/>
    </source>
</evidence>
<dbReference type="RefSeq" id="WP_248646466.1">
    <property type="nucleotide sequence ID" value="NZ_CP096574.1"/>
</dbReference>
<gene>
    <name evidence="3" type="ORF">M1B72_15150</name>
</gene>
<dbReference type="NCBIfam" id="NF033542">
    <property type="entry name" value="transpos_IS110"/>
    <property type="match status" value="1"/>
</dbReference>
<organism evidence="3 4">
    <name type="scientific">Geomonas paludis</name>
    <dbReference type="NCBI Taxonomy" id="2740185"/>
    <lineage>
        <taxon>Bacteria</taxon>
        <taxon>Pseudomonadati</taxon>
        <taxon>Thermodesulfobacteriota</taxon>
        <taxon>Desulfuromonadia</taxon>
        <taxon>Geobacterales</taxon>
        <taxon>Geobacteraceae</taxon>
        <taxon>Geomonas</taxon>
    </lineage>
</organism>
<keyword evidence="4" id="KW-1185">Reference proteome</keyword>
<dbReference type="InterPro" id="IPR002525">
    <property type="entry name" value="Transp_IS110-like_N"/>
</dbReference>